<dbReference type="OrthoDB" id="6372874at2759"/>
<organism evidence="1 2">
    <name type="scientific">Portunus trituberculatus</name>
    <name type="common">Swimming crab</name>
    <name type="synonym">Neptunus trituberculatus</name>
    <dbReference type="NCBI Taxonomy" id="210409"/>
    <lineage>
        <taxon>Eukaryota</taxon>
        <taxon>Metazoa</taxon>
        <taxon>Ecdysozoa</taxon>
        <taxon>Arthropoda</taxon>
        <taxon>Crustacea</taxon>
        <taxon>Multicrustacea</taxon>
        <taxon>Malacostraca</taxon>
        <taxon>Eumalacostraca</taxon>
        <taxon>Eucarida</taxon>
        <taxon>Decapoda</taxon>
        <taxon>Pleocyemata</taxon>
        <taxon>Brachyura</taxon>
        <taxon>Eubrachyura</taxon>
        <taxon>Portunoidea</taxon>
        <taxon>Portunidae</taxon>
        <taxon>Portuninae</taxon>
        <taxon>Portunus</taxon>
    </lineage>
</organism>
<evidence type="ECO:0000313" key="1">
    <source>
        <dbReference type="EMBL" id="MPC16513.1"/>
    </source>
</evidence>
<proteinExistence type="predicted"/>
<dbReference type="EMBL" id="VSRR010000513">
    <property type="protein sequence ID" value="MPC16513.1"/>
    <property type="molecule type" value="Genomic_DNA"/>
</dbReference>
<dbReference type="AlphaFoldDB" id="A0A5B7D5R8"/>
<name>A0A5B7D5R8_PORTR</name>
<comment type="caution">
    <text evidence="1">The sequence shown here is derived from an EMBL/GenBank/DDBJ whole genome shotgun (WGS) entry which is preliminary data.</text>
</comment>
<evidence type="ECO:0000313" key="2">
    <source>
        <dbReference type="Proteomes" id="UP000324222"/>
    </source>
</evidence>
<sequence length="60" mass="6908">MKDVVKTIIDSRGAKTGFRDNCPGKDWMQAFFKSHPEIRERMGQALSHERAVMKKDALDE</sequence>
<reference evidence="1 2" key="1">
    <citation type="submission" date="2019-05" db="EMBL/GenBank/DDBJ databases">
        <title>Another draft genome of Portunus trituberculatus and its Hox gene families provides insights of decapod evolution.</title>
        <authorList>
            <person name="Jeong J.-H."/>
            <person name="Song I."/>
            <person name="Kim S."/>
            <person name="Choi T."/>
            <person name="Kim D."/>
            <person name="Ryu S."/>
            <person name="Kim W."/>
        </authorList>
    </citation>
    <scope>NUCLEOTIDE SEQUENCE [LARGE SCALE GENOMIC DNA]</scope>
    <source>
        <tissue evidence="1">Muscle</tissue>
    </source>
</reference>
<accession>A0A5B7D5R8</accession>
<protein>
    <submittedName>
        <fullName evidence="1">Uncharacterized protein</fullName>
    </submittedName>
</protein>
<gene>
    <name evidence="1" type="ORF">E2C01_009338</name>
</gene>
<keyword evidence="2" id="KW-1185">Reference proteome</keyword>
<dbReference type="Proteomes" id="UP000324222">
    <property type="component" value="Unassembled WGS sequence"/>
</dbReference>